<feature type="domain" description="Serine aminopeptidase S33" evidence="1">
    <location>
        <begin position="21"/>
        <end position="124"/>
    </location>
</feature>
<dbReference type="AlphaFoldDB" id="A0A517LAE8"/>
<dbReference type="GO" id="GO:0046503">
    <property type="term" value="P:glycerolipid catabolic process"/>
    <property type="evidence" value="ECO:0007669"/>
    <property type="project" value="TreeGrafter"/>
</dbReference>
<protein>
    <recommendedName>
        <fullName evidence="1">Serine aminopeptidase S33 domain-containing protein</fullName>
    </recommendedName>
</protein>
<accession>A0A517LAE8</accession>
<keyword evidence="3" id="KW-1185">Reference proteome</keyword>
<proteinExistence type="predicted"/>
<name>A0A517LAE8_9PEZI</name>
<dbReference type="PANTHER" id="PTHR43433">
    <property type="entry name" value="HYDROLASE, ALPHA/BETA FOLD FAMILY PROTEIN"/>
    <property type="match status" value="1"/>
</dbReference>
<dbReference type="SUPFAM" id="SSF53474">
    <property type="entry name" value="alpha/beta-Hydrolases"/>
    <property type="match status" value="1"/>
</dbReference>
<dbReference type="InterPro" id="IPR050471">
    <property type="entry name" value="AB_hydrolase"/>
</dbReference>
<gene>
    <name evidence="2" type="ORF">FKW77_001591</name>
</gene>
<sequence>MPNLKVPGATIFYETIGSGPVLLLVPGASGTGNVFKRTASKLASDFTAVTYDRRGYSKSYLTGEQDYAKRLDQDADDAAALLKHVSKGEPSFVFATSSGAIVGRTLLLRHPDAIEKIILHEPPLCQALPDGLRETYTERTKKAYQVYREKGPIVAMDGFIDINFTPDETKLMKLGAAAHADPFAVGNQLYWFEREVLVYPMADLRLDEMRDLKDKIVFATSAEASDLPAGMVPQILAERLGLKAVVLPGAHLGYLTDADDFAQAVTMYIE</sequence>
<evidence type="ECO:0000313" key="3">
    <source>
        <dbReference type="Proteomes" id="UP000316270"/>
    </source>
</evidence>
<dbReference type="EMBL" id="CP042192">
    <property type="protein sequence ID" value="QDS72606.1"/>
    <property type="molecule type" value="Genomic_DNA"/>
</dbReference>
<dbReference type="InterPro" id="IPR029058">
    <property type="entry name" value="AB_hydrolase_fold"/>
</dbReference>
<dbReference type="PANTHER" id="PTHR43433:SF5">
    <property type="entry name" value="AB HYDROLASE-1 DOMAIN-CONTAINING PROTEIN"/>
    <property type="match status" value="1"/>
</dbReference>
<dbReference type="GO" id="GO:0004806">
    <property type="term" value="F:triacylglycerol lipase activity"/>
    <property type="evidence" value="ECO:0007669"/>
    <property type="project" value="TreeGrafter"/>
</dbReference>
<dbReference type="Proteomes" id="UP000316270">
    <property type="component" value="Chromosome 8"/>
</dbReference>
<dbReference type="InterPro" id="IPR022742">
    <property type="entry name" value="Hydrolase_4"/>
</dbReference>
<dbReference type="Gene3D" id="3.40.50.1820">
    <property type="entry name" value="alpha/beta hydrolase"/>
    <property type="match status" value="1"/>
</dbReference>
<dbReference type="Pfam" id="PF12146">
    <property type="entry name" value="Hydrolase_4"/>
    <property type="match status" value="1"/>
</dbReference>
<evidence type="ECO:0000313" key="2">
    <source>
        <dbReference type="EMBL" id="QDS72606.1"/>
    </source>
</evidence>
<organism evidence="2 3">
    <name type="scientific">Venturia effusa</name>
    <dbReference type="NCBI Taxonomy" id="50376"/>
    <lineage>
        <taxon>Eukaryota</taxon>
        <taxon>Fungi</taxon>
        <taxon>Dikarya</taxon>
        <taxon>Ascomycota</taxon>
        <taxon>Pezizomycotina</taxon>
        <taxon>Dothideomycetes</taxon>
        <taxon>Pleosporomycetidae</taxon>
        <taxon>Venturiales</taxon>
        <taxon>Venturiaceae</taxon>
        <taxon>Venturia</taxon>
    </lineage>
</organism>
<reference evidence="2 3" key="1">
    <citation type="submission" date="2019-07" db="EMBL/GenBank/DDBJ databases">
        <title>Finished genome of Venturia effusa.</title>
        <authorList>
            <person name="Young C.A."/>
            <person name="Cox M.P."/>
            <person name="Ganley A.R.D."/>
            <person name="David W.J."/>
        </authorList>
    </citation>
    <scope>NUCLEOTIDE SEQUENCE [LARGE SCALE GENOMIC DNA]</scope>
    <source>
        <strain evidence="3">albino</strain>
    </source>
</reference>
<dbReference type="STRING" id="50376.A0A517LAE8"/>
<dbReference type="OrthoDB" id="408373at2759"/>
<evidence type="ECO:0000259" key="1">
    <source>
        <dbReference type="Pfam" id="PF12146"/>
    </source>
</evidence>